<evidence type="ECO:0000313" key="1">
    <source>
        <dbReference type="EMBL" id="KIG18709.1"/>
    </source>
</evidence>
<dbReference type="AlphaFoldDB" id="A0A0C1ZMQ5"/>
<evidence type="ECO:0000313" key="2">
    <source>
        <dbReference type="Proteomes" id="UP000031599"/>
    </source>
</evidence>
<accession>A0A0C1ZMQ5</accession>
<comment type="caution">
    <text evidence="1">The sequence shown here is derived from an EMBL/GenBank/DDBJ whole genome shotgun (WGS) entry which is preliminary data.</text>
</comment>
<protein>
    <submittedName>
        <fullName evidence="1">Phage protein</fullName>
    </submittedName>
</protein>
<dbReference type="Proteomes" id="UP000031599">
    <property type="component" value="Unassembled WGS sequence"/>
</dbReference>
<dbReference type="EMBL" id="JMCC02000009">
    <property type="protein sequence ID" value="KIG18709.1"/>
    <property type="molecule type" value="Genomic_DNA"/>
</dbReference>
<name>A0A0C1ZMQ5_9BACT</name>
<sequence>MGLGVGLGGCFIEAAEPSTFRFQCTASSECETGEVCASGLCQQPCGGANDTECSQSAPVCLNGYCASVCPTNEDVCPPPQSCVTLPAPDEEPATSGVCTIPCDGDNPCADGMFCFEEFGLCVQTCMATEECGSGEVCTQGFCLPSSSSGGAP</sequence>
<reference evidence="1 2" key="1">
    <citation type="submission" date="2014-12" db="EMBL/GenBank/DDBJ databases">
        <title>Genome assembly of Enhygromyxa salina DSM 15201.</title>
        <authorList>
            <person name="Sharma G."/>
            <person name="Subramanian S."/>
        </authorList>
    </citation>
    <scope>NUCLEOTIDE SEQUENCE [LARGE SCALE GENOMIC DNA]</scope>
    <source>
        <strain evidence="1 2">DSM 15201</strain>
    </source>
</reference>
<proteinExistence type="predicted"/>
<gene>
    <name evidence="1" type="ORF">DB30_07724</name>
</gene>
<organism evidence="1 2">
    <name type="scientific">Enhygromyxa salina</name>
    <dbReference type="NCBI Taxonomy" id="215803"/>
    <lineage>
        <taxon>Bacteria</taxon>
        <taxon>Pseudomonadati</taxon>
        <taxon>Myxococcota</taxon>
        <taxon>Polyangia</taxon>
        <taxon>Nannocystales</taxon>
        <taxon>Nannocystaceae</taxon>
        <taxon>Enhygromyxa</taxon>
    </lineage>
</organism>